<gene>
    <name evidence="3" type="ORF">ACFQNF_12815</name>
</gene>
<dbReference type="GO" id="GO:0016787">
    <property type="term" value="F:hydrolase activity"/>
    <property type="evidence" value="ECO:0007669"/>
    <property type="project" value="UniProtKB-KW"/>
</dbReference>
<dbReference type="Pfam" id="PF00857">
    <property type="entry name" value="Isochorismatase"/>
    <property type="match status" value="1"/>
</dbReference>
<dbReference type="EC" id="3.-.-.-" evidence="3"/>
<organism evidence="3 4">
    <name type="scientific">Iodobacter arcticus</name>
    <dbReference type="NCBI Taxonomy" id="590593"/>
    <lineage>
        <taxon>Bacteria</taxon>
        <taxon>Pseudomonadati</taxon>
        <taxon>Pseudomonadota</taxon>
        <taxon>Betaproteobacteria</taxon>
        <taxon>Neisseriales</taxon>
        <taxon>Chitinibacteraceae</taxon>
        <taxon>Iodobacter</taxon>
    </lineage>
</organism>
<keyword evidence="1 3" id="KW-0378">Hydrolase</keyword>
<dbReference type="CDD" id="cd01014">
    <property type="entry name" value="nicotinamidase_related"/>
    <property type="match status" value="1"/>
</dbReference>
<accession>A0ABW2R3X8</accession>
<keyword evidence="4" id="KW-1185">Reference proteome</keyword>
<dbReference type="InterPro" id="IPR050272">
    <property type="entry name" value="Isochorismatase-like_hydrls"/>
</dbReference>
<dbReference type="Proteomes" id="UP001596473">
    <property type="component" value="Unassembled WGS sequence"/>
</dbReference>
<dbReference type="PANTHER" id="PTHR43540">
    <property type="entry name" value="PEROXYUREIDOACRYLATE/UREIDOACRYLATE AMIDOHYDROLASE-RELATED"/>
    <property type="match status" value="1"/>
</dbReference>
<evidence type="ECO:0000256" key="1">
    <source>
        <dbReference type="ARBA" id="ARBA00022801"/>
    </source>
</evidence>
<dbReference type="Gene3D" id="3.40.50.850">
    <property type="entry name" value="Isochorismatase-like"/>
    <property type="match status" value="1"/>
</dbReference>
<evidence type="ECO:0000313" key="3">
    <source>
        <dbReference type="EMBL" id="MFC7420750.1"/>
    </source>
</evidence>
<evidence type="ECO:0000259" key="2">
    <source>
        <dbReference type="Pfam" id="PF00857"/>
    </source>
</evidence>
<dbReference type="SUPFAM" id="SSF52499">
    <property type="entry name" value="Isochorismatase-like hydrolases"/>
    <property type="match status" value="1"/>
</dbReference>
<dbReference type="InterPro" id="IPR036380">
    <property type="entry name" value="Isochorismatase-like_sf"/>
</dbReference>
<dbReference type="RefSeq" id="WP_380188344.1">
    <property type="nucleotide sequence ID" value="NZ_JBHTBQ010000027.1"/>
</dbReference>
<proteinExistence type="predicted"/>
<dbReference type="InterPro" id="IPR000868">
    <property type="entry name" value="Isochorismatase-like_dom"/>
</dbReference>
<reference evidence="4" key="1">
    <citation type="journal article" date="2019" name="Int. J. Syst. Evol. Microbiol.">
        <title>The Global Catalogue of Microorganisms (GCM) 10K type strain sequencing project: providing services to taxonomists for standard genome sequencing and annotation.</title>
        <authorList>
            <consortium name="The Broad Institute Genomics Platform"/>
            <consortium name="The Broad Institute Genome Sequencing Center for Infectious Disease"/>
            <person name="Wu L."/>
            <person name="Ma J."/>
        </authorList>
    </citation>
    <scope>NUCLEOTIDE SEQUENCE [LARGE SCALE GENOMIC DNA]</scope>
    <source>
        <strain evidence="4">CCUG 62945</strain>
    </source>
</reference>
<feature type="domain" description="Isochorismatase-like" evidence="2">
    <location>
        <begin position="3"/>
        <end position="143"/>
    </location>
</feature>
<dbReference type="PANTHER" id="PTHR43540:SF14">
    <property type="entry name" value="ISOCHORISMATASE"/>
    <property type="match status" value="1"/>
</dbReference>
<protein>
    <submittedName>
        <fullName evidence="3">Cysteine hydrolase family protein</fullName>
        <ecNumber evidence="3">3.-.-.-</ecNumber>
    </submittedName>
</protein>
<dbReference type="EMBL" id="JBHTBQ010000027">
    <property type="protein sequence ID" value="MFC7420750.1"/>
    <property type="molecule type" value="Genomic_DNA"/>
</dbReference>
<comment type="caution">
    <text evidence="3">The sequence shown here is derived from an EMBL/GenBank/DDBJ whole genome shotgun (WGS) entry which is preliminary data.</text>
</comment>
<sequence>MKTAMLVIDVQEALCNGKYAAFEAAQVISRINAVAQLARQNSVAVIYIQHEENGGPLEYGSDGWQLAAGLQTRSDNLYIRKSASDSFHNTNLHAMLKDLGTEHLIICGLQSEFCVDTTIRRALALGYPVTLIADGHSTMDNEILSAAQISAHHNVTLSNLSSFGPRVKAIPAEQIEFNPIQSRNA</sequence>
<name>A0ABW2R3X8_9NEIS</name>
<evidence type="ECO:0000313" key="4">
    <source>
        <dbReference type="Proteomes" id="UP001596473"/>
    </source>
</evidence>